<keyword evidence="2" id="KW-1185">Reference proteome</keyword>
<comment type="caution">
    <text evidence="1">The sequence shown here is derived from an EMBL/GenBank/DDBJ whole genome shotgun (WGS) entry which is preliminary data.</text>
</comment>
<evidence type="ECO:0000313" key="2">
    <source>
        <dbReference type="Proteomes" id="UP000295443"/>
    </source>
</evidence>
<dbReference type="RefSeq" id="WP_131446545.1">
    <property type="nucleotide sequence ID" value="NZ_SJZB01000032.1"/>
</dbReference>
<accession>A0A4R1BCZ5</accession>
<proteinExistence type="predicted"/>
<dbReference type="AlphaFoldDB" id="A0A4R1BCZ5"/>
<evidence type="ECO:0000313" key="1">
    <source>
        <dbReference type="EMBL" id="TCJ14894.1"/>
    </source>
</evidence>
<name>A0A4R1BCZ5_9PROT</name>
<reference evidence="1 2" key="1">
    <citation type="submission" date="2019-03" db="EMBL/GenBank/DDBJ databases">
        <title>Genome sequence of Thiobacillaceae bacterium LSR1, a sulfur-oxidizing bacterium isolated from freshwater sediment.</title>
        <authorList>
            <person name="Li S."/>
        </authorList>
    </citation>
    <scope>NUCLEOTIDE SEQUENCE [LARGE SCALE GENOMIC DNA]</scope>
    <source>
        <strain evidence="1 2">LSR1</strain>
    </source>
</reference>
<protein>
    <submittedName>
        <fullName evidence="1">Uncharacterized protein</fullName>
    </submittedName>
</protein>
<organism evidence="1 2">
    <name type="scientific">Parasulfuritortus cantonensis</name>
    <dbReference type="NCBI Taxonomy" id="2528202"/>
    <lineage>
        <taxon>Bacteria</taxon>
        <taxon>Pseudomonadati</taxon>
        <taxon>Pseudomonadota</taxon>
        <taxon>Betaproteobacteria</taxon>
        <taxon>Nitrosomonadales</taxon>
        <taxon>Thiobacillaceae</taxon>
        <taxon>Parasulfuritortus</taxon>
    </lineage>
</organism>
<gene>
    <name evidence="1" type="ORF">EZJ19_08375</name>
</gene>
<dbReference type="EMBL" id="SJZB01000032">
    <property type="protein sequence ID" value="TCJ14894.1"/>
    <property type="molecule type" value="Genomic_DNA"/>
</dbReference>
<dbReference type="Proteomes" id="UP000295443">
    <property type="component" value="Unassembled WGS sequence"/>
</dbReference>
<sequence>MRLMKRTLDWKFHHRHIICTRCALVQYPCISWVGIAIVHITSSWRNAMPGPIRDAKKFSEYESFNELGKALLDHYPSSKWGMKNRSLGNKLGELDRGTTTWWRNNPDKAKCLAELLEITLEDLGLHEKAGNSDFHFLEFPELPPLDLKRDDGWKIGVEELDPLQDVGSEGFRKETLDDWLGPYPAWIRHPPIGFNWLKVSDDLSRQLLVQKLRASGRYEVVVAETLAAVAIRLKNSKPIIVALEKDEGGDDLAALVERPEDAGILIIASFMFEPREEMNRPGF</sequence>